<evidence type="ECO:0000313" key="12">
    <source>
        <dbReference type="Proteomes" id="UP000067061"/>
    </source>
</evidence>
<evidence type="ECO:0000313" key="8">
    <source>
        <dbReference type="EMBL" id="OWP25363.1"/>
    </source>
</evidence>
<dbReference type="Proteomes" id="UP000067061">
    <property type="component" value="Chromosome"/>
</dbReference>
<evidence type="ECO:0000313" key="17">
    <source>
        <dbReference type="Proteomes" id="UP000224182"/>
    </source>
</evidence>
<reference evidence="11 15" key="5">
    <citation type="submission" date="2017-06" db="EMBL/GenBank/DDBJ databases">
        <title>Draft genome sequence of Fusobacterium nucleatum subsp. polymorphum KCOM 1330 (=ChDC F330).</title>
        <authorList>
            <person name="Kook J.-K."/>
            <person name="Park S.-N."/>
            <person name="Lim Y.K."/>
            <person name="Roh H."/>
        </authorList>
    </citation>
    <scope>NUCLEOTIDE SEQUENCE [LARGE SCALE GENOMIC DNA]</scope>
    <source>
        <strain evidence="11">KCOM 1330</strain>
        <strain evidence="15">KCOM 1330 (ChDC F330)</strain>
    </source>
</reference>
<accession>A0A0D6GLX2</accession>
<evidence type="ECO:0000256" key="2">
    <source>
        <dbReference type="ARBA" id="ARBA00022692"/>
    </source>
</evidence>
<name>A0A0D6GLX2_FUSNP</name>
<dbReference type="InterPro" id="IPR007792">
    <property type="entry name" value="T4SS_VirB3/TrbD/AvhB"/>
</dbReference>
<dbReference type="EMBL" id="NIRK01000001">
    <property type="protein sequence ID" value="PHH99909.1"/>
    <property type="molecule type" value="Genomic_DNA"/>
</dbReference>
<keyword evidence="3 5" id="KW-1133">Transmembrane helix</keyword>
<dbReference type="KEGG" id="fpol:ERS445057_01697"/>
<feature type="transmembrane region" description="Helical" evidence="5">
    <location>
        <begin position="46"/>
        <end position="64"/>
    </location>
</feature>
<organism evidence="8 13">
    <name type="scientific">Fusobacterium nucleatum subsp. polymorphum</name>
    <name type="common">Fusobacterium polymorphum</name>
    <dbReference type="NCBI Taxonomy" id="76857"/>
    <lineage>
        <taxon>Bacteria</taxon>
        <taxon>Fusobacteriati</taxon>
        <taxon>Fusobacteriota</taxon>
        <taxon>Fusobacteriia</taxon>
        <taxon>Fusobacteriales</taxon>
        <taxon>Fusobacteriaceae</taxon>
        <taxon>Fusobacterium</taxon>
    </lineage>
</organism>
<evidence type="ECO:0000313" key="9">
    <source>
        <dbReference type="EMBL" id="PHH99909.1"/>
    </source>
</evidence>
<evidence type="ECO:0000313" key="14">
    <source>
        <dbReference type="Proteomes" id="UP000197638"/>
    </source>
</evidence>
<dbReference type="EMBL" id="CP013121">
    <property type="protein sequence ID" value="ALM94204.1"/>
    <property type="molecule type" value="Genomic_DNA"/>
</dbReference>
<reference evidence="6 12" key="1">
    <citation type="submission" date="2015-11" db="EMBL/GenBank/DDBJ databases">
        <authorList>
            <person name="Kook J.-K."/>
            <person name="Park S.-N."/>
            <person name="Lim Y.K."/>
            <person name="Jo E."/>
        </authorList>
    </citation>
    <scope>NUCLEOTIDE SEQUENCE [LARGE SCALE GENOMIC DNA]</scope>
    <source>
        <strain evidence="6 12">ChDC F306</strain>
    </source>
</reference>
<dbReference type="EMBL" id="CP022123">
    <property type="protein sequence ID" value="ASG29597.1"/>
    <property type="molecule type" value="Genomic_DNA"/>
</dbReference>
<dbReference type="Proteomes" id="UP000221852">
    <property type="component" value="Unassembled WGS sequence"/>
</dbReference>
<sequence>MEELDLREKICRAFTTDITVAGGAREAVIGNFFLALILIFSTDSGLVVLIVIILFTFSHGYLVYLTKKDTKFFKVFRSHLKFKEYYY</sequence>
<evidence type="ECO:0000256" key="1">
    <source>
        <dbReference type="ARBA" id="ARBA00004370"/>
    </source>
</evidence>
<dbReference type="RefSeq" id="WP_005898524.1">
    <property type="nucleotide sequence ID" value="NZ_CP013121.1"/>
</dbReference>
<dbReference type="EMBL" id="NHRT01000001">
    <property type="protein sequence ID" value="OWP25363.1"/>
    <property type="molecule type" value="Genomic_DNA"/>
</dbReference>
<dbReference type="Proteomes" id="UP000223525">
    <property type="component" value="Unassembled WGS sequence"/>
</dbReference>
<evidence type="ECO:0000313" key="10">
    <source>
        <dbReference type="EMBL" id="PHI03820.1"/>
    </source>
</evidence>
<dbReference type="EMBL" id="NIRN01000002">
    <property type="protein sequence ID" value="PHI03820.1"/>
    <property type="molecule type" value="Genomic_DNA"/>
</dbReference>
<keyword evidence="4 5" id="KW-0472">Membrane</keyword>
<evidence type="ECO:0000256" key="4">
    <source>
        <dbReference type="ARBA" id="ARBA00023136"/>
    </source>
</evidence>
<dbReference type="GO" id="GO:0016020">
    <property type="term" value="C:membrane"/>
    <property type="evidence" value="ECO:0007669"/>
    <property type="project" value="UniProtKB-SubCell"/>
</dbReference>
<evidence type="ECO:0000313" key="15">
    <source>
        <dbReference type="Proteomes" id="UP000221852"/>
    </source>
</evidence>
<dbReference type="GeneID" id="45635464"/>
<keyword evidence="2 5" id="KW-0812">Transmembrane</keyword>
<reference evidence="7 14" key="6">
    <citation type="submission" date="2017-06" db="EMBL/GenBank/DDBJ databases">
        <title>Genome sequencing of Fusobacterium nucleatum subsp. polymorphum KCOM 1275 (=ChDC F310).</title>
        <authorList>
            <person name="Kook J.-K."/>
            <person name="Park S.-N."/>
            <person name="Lim Y.K."/>
            <person name="Roh H."/>
        </authorList>
    </citation>
    <scope>NUCLEOTIDE SEQUENCE [LARGE SCALE GENOMIC DNA]</scope>
    <source>
        <strain evidence="7 14">KCOM 1275</strain>
    </source>
</reference>
<evidence type="ECO:0000313" key="7">
    <source>
        <dbReference type="EMBL" id="ASG29597.1"/>
    </source>
</evidence>
<dbReference type="Proteomes" id="UP000197470">
    <property type="component" value="Unassembled WGS sequence"/>
</dbReference>
<dbReference type="Proteomes" id="UP000224182">
    <property type="component" value="Unassembled WGS sequence"/>
</dbReference>
<feature type="transmembrane region" description="Helical" evidence="5">
    <location>
        <begin position="20"/>
        <end position="40"/>
    </location>
</feature>
<dbReference type="Pfam" id="PF05101">
    <property type="entry name" value="VirB3"/>
    <property type="match status" value="1"/>
</dbReference>
<evidence type="ECO:0000313" key="6">
    <source>
        <dbReference type="EMBL" id="ALM94204.1"/>
    </source>
</evidence>
<dbReference type="AlphaFoldDB" id="A0A0D6GLX2"/>
<protein>
    <recommendedName>
        <fullName evidence="18">Conjugal transfer protein TrbD</fullName>
    </recommendedName>
</protein>
<reference evidence="10 17" key="4">
    <citation type="submission" date="2017-06" db="EMBL/GenBank/DDBJ databases">
        <title>Draft genome sequence of Fusobacterium nucleatum subsp. polymorphum KCOM 1271 (=ChDC F305).</title>
        <authorList>
            <person name="Kook J.-K."/>
            <person name="Park S.-N."/>
            <person name="Lim Y.K."/>
            <person name="Roh H."/>
        </authorList>
    </citation>
    <scope>NUCLEOTIDE SEQUENCE [LARGE SCALE GENOMIC DNA]</scope>
    <source>
        <strain evidence="10">KCOM 1271</strain>
        <strain evidence="17">KCOM 1271 (ChDC F305)</strain>
    </source>
</reference>
<gene>
    <name evidence="9" type="ORF">CA836_09760</name>
    <name evidence="8" type="ORF">CA839_05180</name>
    <name evidence="10" type="ORF">CBG54_12555</name>
    <name evidence="11" type="ORF">CBG59_12905</name>
    <name evidence="7" type="ORF">CBG61_12425</name>
    <name evidence="6" type="ORF">RO02_06095</name>
</gene>
<evidence type="ECO:0000313" key="11">
    <source>
        <dbReference type="EMBL" id="PHI14465.1"/>
    </source>
</evidence>
<comment type="subcellular location">
    <subcellularLocation>
        <location evidence="1">Membrane</location>
    </subcellularLocation>
</comment>
<dbReference type="EMBL" id="NIRQ01000001">
    <property type="protein sequence ID" value="PHI14465.1"/>
    <property type="molecule type" value="Genomic_DNA"/>
</dbReference>
<proteinExistence type="predicted"/>
<evidence type="ECO:0008006" key="18">
    <source>
        <dbReference type="Google" id="ProtNLM"/>
    </source>
</evidence>
<dbReference type="Proteomes" id="UP000197638">
    <property type="component" value="Chromosome"/>
</dbReference>
<reference evidence="8 13" key="2">
    <citation type="submission" date="2017-05" db="EMBL/GenBank/DDBJ databases">
        <title>Genome sequencing of Fusobacterium nucleatum subsp. polymorphum KCOM 1001 (=ChDC F119).</title>
        <authorList>
            <person name="Kook J.-K."/>
            <person name="Park S.-N."/>
            <person name="Lim Y.K."/>
            <person name="Roh H."/>
        </authorList>
    </citation>
    <scope>NUCLEOTIDE SEQUENCE [LARGE SCALE GENOMIC DNA]</scope>
    <source>
        <strain evidence="8 13">KCOM 1001</strain>
    </source>
</reference>
<evidence type="ECO:0000313" key="16">
    <source>
        <dbReference type="Proteomes" id="UP000223525"/>
    </source>
</evidence>
<evidence type="ECO:0000313" key="13">
    <source>
        <dbReference type="Proteomes" id="UP000197470"/>
    </source>
</evidence>
<reference evidence="9 16" key="3">
    <citation type="submission" date="2017-06" db="EMBL/GenBank/DDBJ databases">
        <title>Draft genome sequence of Fusobacterium nucleatum subsp. polymorphum KCOM 1248 (=ChDC F113).</title>
        <authorList>
            <person name="Kook J.-K."/>
            <person name="Park S.-N."/>
            <person name="Lim Y.K."/>
            <person name="Roh H."/>
        </authorList>
    </citation>
    <scope>NUCLEOTIDE SEQUENCE [LARGE SCALE GENOMIC DNA]</scope>
    <source>
        <strain evidence="9">KCOM 1248</strain>
        <strain evidence="16">KCOM 1248 (ChDC F113)</strain>
    </source>
</reference>
<evidence type="ECO:0000256" key="5">
    <source>
        <dbReference type="SAM" id="Phobius"/>
    </source>
</evidence>
<evidence type="ECO:0000256" key="3">
    <source>
        <dbReference type="ARBA" id="ARBA00022989"/>
    </source>
</evidence>